<organism evidence="1 2">
    <name type="scientific">Forsythia ovata</name>
    <dbReference type="NCBI Taxonomy" id="205694"/>
    <lineage>
        <taxon>Eukaryota</taxon>
        <taxon>Viridiplantae</taxon>
        <taxon>Streptophyta</taxon>
        <taxon>Embryophyta</taxon>
        <taxon>Tracheophyta</taxon>
        <taxon>Spermatophyta</taxon>
        <taxon>Magnoliopsida</taxon>
        <taxon>eudicotyledons</taxon>
        <taxon>Gunneridae</taxon>
        <taxon>Pentapetalae</taxon>
        <taxon>asterids</taxon>
        <taxon>lamiids</taxon>
        <taxon>Lamiales</taxon>
        <taxon>Oleaceae</taxon>
        <taxon>Forsythieae</taxon>
        <taxon>Forsythia</taxon>
    </lineage>
</organism>
<evidence type="ECO:0000313" key="2">
    <source>
        <dbReference type="Proteomes" id="UP001604277"/>
    </source>
</evidence>
<name>A0ABD1TQI1_9LAMI</name>
<sequence length="115" mass="13149">MIGDRLKQSANFGRYDFMMEKLKTPEVIMTLVNGFKRKFPTSSNKAHIFGGGIKKSGGKVSIFKMTIVFRALRMKWVDQYWHESEQGTMEVGRQNSKRFLQMSSEKAISADGFEG</sequence>
<evidence type="ECO:0000313" key="1">
    <source>
        <dbReference type="EMBL" id="KAL2514838.1"/>
    </source>
</evidence>
<reference evidence="2" key="1">
    <citation type="submission" date="2024-07" db="EMBL/GenBank/DDBJ databases">
        <title>Two chromosome-level genome assemblies of Korean endemic species Abeliophyllum distichum and Forsythia ovata (Oleaceae).</title>
        <authorList>
            <person name="Jang H."/>
        </authorList>
    </citation>
    <scope>NUCLEOTIDE SEQUENCE [LARGE SCALE GENOMIC DNA]</scope>
</reference>
<protein>
    <submittedName>
        <fullName evidence="1">Uncharacterized protein</fullName>
    </submittedName>
</protein>
<keyword evidence="2" id="KW-1185">Reference proteome</keyword>
<gene>
    <name evidence="1" type="ORF">Fot_28809</name>
</gene>
<accession>A0ABD1TQI1</accession>
<proteinExistence type="predicted"/>
<dbReference type="EMBL" id="JBFOLJ010000008">
    <property type="protein sequence ID" value="KAL2514838.1"/>
    <property type="molecule type" value="Genomic_DNA"/>
</dbReference>
<dbReference type="Proteomes" id="UP001604277">
    <property type="component" value="Unassembled WGS sequence"/>
</dbReference>
<comment type="caution">
    <text evidence="1">The sequence shown here is derived from an EMBL/GenBank/DDBJ whole genome shotgun (WGS) entry which is preliminary data.</text>
</comment>
<dbReference type="AlphaFoldDB" id="A0ABD1TQI1"/>